<accession>A0A518BZ69</accession>
<proteinExistence type="predicted"/>
<dbReference type="InterPro" id="IPR034660">
    <property type="entry name" value="DinB/YfiT-like"/>
</dbReference>
<gene>
    <name evidence="2" type="ORF">Pan265_21310</name>
</gene>
<dbReference type="SUPFAM" id="SSF109854">
    <property type="entry name" value="DinB/YfiT-like putative metalloenzymes"/>
    <property type="match status" value="1"/>
</dbReference>
<protein>
    <submittedName>
        <fullName evidence="2">DinB superfamily protein</fullName>
    </submittedName>
</protein>
<dbReference type="AlphaFoldDB" id="A0A518BZ69"/>
<evidence type="ECO:0000313" key="3">
    <source>
        <dbReference type="Proteomes" id="UP000320386"/>
    </source>
</evidence>
<name>A0A518BZ69_9BACT</name>
<dbReference type="Gene3D" id="1.20.120.450">
    <property type="entry name" value="dinb family like domain"/>
    <property type="match status" value="1"/>
</dbReference>
<dbReference type="InterPro" id="IPR024775">
    <property type="entry name" value="DinB-like"/>
</dbReference>
<dbReference type="Pfam" id="PF12867">
    <property type="entry name" value="DinB_2"/>
    <property type="match status" value="1"/>
</dbReference>
<dbReference type="EMBL" id="CP036280">
    <property type="protein sequence ID" value="QDU72267.1"/>
    <property type="molecule type" value="Genomic_DNA"/>
</dbReference>
<dbReference type="Proteomes" id="UP000320386">
    <property type="component" value="Chromosome"/>
</dbReference>
<organism evidence="2 3">
    <name type="scientific">Mucisphaera calidilacus</name>
    <dbReference type="NCBI Taxonomy" id="2527982"/>
    <lineage>
        <taxon>Bacteria</taxon>
        <taxon>Pseudomonadati</taxon>
        <taxon>Planctomycetota</taxon>
        <taxon>Phycisphaerae</taxon>
        <taxon>Phycisphaerales</taxon>
        <taxon>Phycisphaeraceae</taxon>
        <taxon>Mucisphaera</taxon>
    </lineage>
</organism>
<evidence type="ECO:0000313" key="2">
    <source>
        <dbReference type="EMBL" id="QDU72267.1"/>
    </source>
</evidence>
<evidence type="ECO:0000259" key="1">
    <source>
        <dbReference type="Pfam" id="PF12867"/>
    </source>
</evidence>
<feature type="domain" description="DinB-like" evidence="1">
    <location>
        <begin position="1"/>
        <end position="106"/>
    </location>
</feature>
<keyword evidence="3" id="KW-1185">Reference proteome</keyword>
<reference evidence="2 3" key="1">
    <citation type="submission" date="2019-02" db="EMBL/GenBank/DDBJ databases">
        <title>Deep-cultivation of Planctomycetes and their phenomic and genomic characterization uncovers novel biology.</title>
        <authorList>
            <person name="Wiegand S."/>
            <person name="Jogler M."/>
            <person name="Boedeker C."/>
            <person name="Pinto D."/>
            <person name="Vollmers J."/>
            <person name="Rivas-Marin E."/>
            <person name="Kohn T."/>
            <person name="Peeters S.H."/>
            <person name="Heuer A."/>
            <person name="Rast P."/>
            <person name="Oberbeckmann S."/>
            <person name="Bunk B."/>
            <person name="Jeske O."/>
            <person name="Meyerdierks A."/>
            <person name="Storesund J.E."/>
            <person name="Kallscheuer N."/>
            <person name="Luecker S."/>
            <person name="Lage O.M."/>
            <person name="Pohl T."/>
            <person name="Merkel B.J."/>
            <person name="Hornburger P."/>
            <person name="Mueller R.-W."/>
            <person name="Bruemmer F."/>
            <person name="Labrenz M."/>
            <person name="Spormann A.M."/>
            <person name="Op den Camp H."/>
            <person name="Overmann J."/>
            <person name="Amann R."/>
            <person name="Jetten M.S.M."/>
            <person name="Mascher T."/>
            <person name="Medema M.H."/>
            <person name="Devos D.P."/>
            <person name="Kaster A.-K."/>
            <person name="Ovreas L."/>
            <person name="Rohde M."/>
            <person name="Galperin M.Y."/>
            <person name="Jogler C."/>
        </authorList>
    </citation>
    <scope>NUCLEOTIDE SEQUENCE [LARGE SCALE GENOMIC DNA]</scope>
    <source>
        <strain evidence="2 3">Pan265</strain>
    </source>
</reference>
<sequence>MNSIREIALHIAYWQNSVANYLSGETIRPGFKQRKTGFAAAVDSITPEQWQQEQSFIRDTQQRLVAIVAAYDPKKLNQRSVAKSQMTAVEMIHDNAMHTIYHTAQLKAARQMMKLGS</sequence>
<dbReference type="KEGG" id="mcad:Pan265_21310"/>